<proteinExistence type="predicted"/>
<dbReference type="EMBL" id="JBHSBN010000017">
    <property type="protein sequence ID" value="MFC4108643.1"/>
    <property type="molecule type" value="Genomic_DNA"/>
</dbReference>
<comment type="caution">
    <text evidence="2">The sequence shown here is derived from an EMBL/GenBank/DDBJ whole genome shotgun (WGS) entry which is preliminary data.</text>
</comment>
<gene>
    <name evidence="2" type="ORF">ACFOX0_22250</name>
</gene>
<protein>
    <recommendedName>
        <fullName evidence="1">VapC45 PIN like domain-containing protein</fullName>
    </recommendedName>
</protein>
<accession>A0ABV8KRL4</accession>
<feature type="domain" description="VapC45 PIN like" evidence="1">
    <location>
        <begin position="53"/>
        <end position="100"/>
    </location>
</feature>
<organism evidence="2 3">
    <name type="scientific">Micromonospora zhanjiangensis</name>
    <dbReference type="NCBI Taxonomy" id="1522057"/>
    <lineage>
        <taxon>Bacteria</taxon>
        <taxon>Bacillati</taxon>
        <taxon>Actinomycetota</taxon>
        <taxon>Actinomycetes</taxon>
        <taxon>Micromonosporales</taxon>
        <taxon>Micromonosporaceae</taxon>
        <taxon>Micromonospora</taxon>
    </lineage>
</organism>
<dbReference type="Pfam" id="PF18478">
    <property type="entry name" value="PIN_10"/>
    <property type="match status" value="1"/>
</dbReference>
<dbReference type="RefSeq" id="WP_377549201.1">
    <property type="nucleotide sequence ID" value="NZ_JBHSBN010000017.1"/>
</dbReference>
<reference evidence="3" key="1">
    <citation type="journal article" date="2019" name="Int. J. Syst. Evol. Microbiol.">
        <title>The Global Catalogue of Microorganisms (GCM) 10K type strain sequencing project: providing services to taxonomists for standard genome sequencing and annotation.</title>
        <authorList>
            <consortium name="The Broad Institute Genomics Platform"/>
            <consortium name="The Broad Institute Genome Sequencing Center for Infectious Disease"/>
            <person name="Wu L."/>
            <person name="Ma J."/>
        </authorList>
    </citation>
    <scope>NUCLEOTIDE SEQUENCE [LARGE SCALE GENOMIC DNA]</scope>
    <source>
        <strain evidence="3">2902at01</strain>
    </source>
</reference>
<evidence type="ECO:0000313" key="3">
    <source>
        <dbReference type="Proteomes" id="UP001595868"/>
    </source>
</evidence>
<evidence type="ECO:0000313" key="2">
    <source>
        <dbReference type="EMBL" id="MFC4108643.1"/>
    </source>
</evidence>
<keyword evidence="3" id="KW-1185">Reference proteome</keyword>
<name>A0ABV8KRL4_9ACTN</name>
<evidence type="ECO:0000259" key="1">
    <source>
        <dbReference type="Pfam" id="PF18478"/>
    </source>
</evidence>
<dbReference type="InterPro" id="IPR041375">
    <property type="entry name" value="VapC45_PIN-like"/>
</dbReference>
<dbReference type="Proteomes" id="UP001595868">
    <property type="component" value="Unassembled WGS sequence"/>
</dbReference>
<sequence>MTRSKPADVRFYFDADIRGLGMLLSRIRPDVTYPGDPGGEVHKRIRPPCVVKDVATPDDAWIPQVTEQGWLIITRDRHIRVRPREIAAVRDYGARLVALTAADATTIFNQLEVVMCRWRDIVNCLDRAGPFIYTATRSTFEPVSLTPQ</sequence>